<reference evidence="2 3" key="1">
    <citation type="submission" date="2020-08" db="EMBL/GenBank/DDBJ databases">
        <title>Genomic Encyclopedia of Type Strains, Phase IV (KMG-IV): sequencing the most valuable type-strain genomes for metagenomic binning, comparative biology and taxonomic classification.</title>
        <authorList>
            <person name="Goeker M."/>
        </authorList>
    </citation>
    <scope>NUCLEOTIDE SEQUENCE [LARGE SCALE GENOMIC DNA]</scope>
    <source>
        <strain evidence="2 3">DSM 103725</strain>
    </source>
</reference>
<organism evidence="2 3">
    <name type="scientific">Algisphaera agarilytica</name>
    <dbReference type="NCBI Taxonomy" id="1385975"/>
    <lineage>
        <taxon>Bacteria</taxon>
        <taxon>Pseudomonadati</taxon>
        <taxon>Planctomycetota</taxon>
        <taxon>Phycisphaerae</taxon>
        <taxon>Phycisphaerales</taxon>
        <taxon>Phycisphaeraceae</taxon>
        <taxon>Algisphaera</taxon>
    </lineage>
</organism>
<accession>A0A7X0H6G8</accession>
<protein>
    <recommendedName>
        <fullName evidence="4">Lipoprotein</fullName>
    </recommendedName>
</protein>
<keyword evidence="1" id="KW-0732">Signal</keyword>
<name>A0A7X0H6G8_9BACT</name>
<dbReference type="EMBL" id="JACHGY010000001">
    <property type="protein sequence ID" value="MBB6428695.1"/>
    <property type="molecule type" value="Genomic_DNA"/>
</dbReference>
<evidence type="ECO:0000313" key="3">
    <source>
        <dbReference type="Proteomes" id="UP000541810"/>
    </source>
</evidence>
<dbReference type="Proteomes" id="UP000541810">
    <property type="component" value="Unassembled WGS sequence"/>
</dbReference>
<evidence type="ECO:0000256" key="1">
    <source>
        <dbReference type="SAM" id="SignalP"/>
    </source>
</evidence>
<proteinExistence type="predicted"/>
<feature type="signal peptide" evidence="1">
    <location>
        <begin position="1"/>
        <end position="26"/>
    </location>
</feature>
<comment type="caution">
    <text evidence="2">The sequence shown here is derived from an EMBL/GenBank/DDBJ whole genome shotgun (WGS) entry which is preliminary data.</text>
</comment>
<evidence type="ECO:0008006" key="4">
    <source>
        <dbReference type="Google" id="ProtNLM"/>
    </source>
</evidence>
<dbReference type="AlphaFoldDB" id="A0A7X0H6G8"/>
<dbReference type="RefSeq" id="WP_184676062.1">
    <property type="nucleotide sequence ID" value="NZ_JACHGY010000001.1"/>
</dbReference>
<evidence type="ECO:0000313" key="2">
    <source>
        <dbReference type="EMBL" id="MBB6428695.1"/>
    </source>
</evidence>
<keyword evidence="3" id="KW-1185">Reference proteome</keyword>
<feature type="chain" id="PRO_5031373376" description="Lipoprotein" evidence="1">
    <location>
        <begin position="27"/>
        <end position="232"/>
    </location>
</feature>
<gene>
    <name evidence="2" type="ORF">HNQ40_000501</name>
</gene>
<sequence length="232" mass="25766">MKTPPRRRWTCLAALLSLPMIMAVPACEQAAVLAEAVSGPEKVEPLYVLPDVPTLVMVDDPKHLLSNPGLARQIATTAIHYLEFHEALPTAQFIKPRELAKLEAELGDRWASTPIDEVGRRLGAEQVIYAKINSAQFHVVDTLYRPEASIEVKIIDVAEGKRSWPEAPALIDPENVPPGHMIQIKDNYESRDSRYVGDSTPDDLARRLADDAGLRLARLFYQWQKDAPGASL</sequence>